<dbReference type="InterPro" id="IPR011009">
    <property type="entry name" value="Kinase-like_dom_sf"/>
</dbReference>
<dbReference type="AlphaFoldDB" id="A0A956NC76"/>
<gene>
    <name evidence="2" type="ORF">KDA27_11860</name>
</gene>
<dbReference type="SUPFAM" id="SSF56112">
    <property type="entry name" value="Protein kinase-like (PK-like)"/>
    <property type="match status" value="1"/>
</dbReference>
<comment type="caution">
    <text evidence="2">The sequence shown here is derived from an EMBL/GenBank/DDBJ whole genome shotgun (WGS) entry which is preliminary data.</text>
</comment>
<dbReference type="GO" id="GO:0016773">
    <property type="term" value="F:phosphotransferase activity, alcohol group as acceptor"/>
    <property type="evidence" value="ECO:0007669"/>
    <property type="project" value="InterPro"/>
</dbReference>
<proteinExistence type="predicted"/>
<protein>
    <submittedName>
        <fullName evidence="2">Kinase</fullName>
    </submittedName>
</protein>
<dbReference type="GO" id="GO:0016301">
    <property type="term" value="F:kinase activity"/>
    <property type="evidence" value="ECO:0007669"/>
    <property type="project" value="UniProtKB-KW"/>
</dbReference>
<dbReference type="InterPro" id="IPR006748">
    <property type="entry name" value="NH2Glyco/OHUrea_AB-resist_kin"/>
</dbReference>
<reference evidence="2" key="1">
    <citation type="submission" date="2020-04" db="EMBL/GenBank/DDBJ databases">
        <authorList>
            <person name="Zhang T."/>
        </authorList>
    </citation>
    <scope>NUCLEOTIDE SEQUENCE</scope>
    <source>
        <strain evidence="2">HKST-UBA02</strain>
    </source>
</reference>
<organism evidence="2 3">
    <name type="scientific">Eiseniibacteriota bacterium</name>
    <dbReference type="NCBI Taxonomy" id="2212470"/>
    <lineage>
        <taxon>Bacteria</taxon>
        <taxon>Candidatus Eiseniibacteriota</taxon>
    </lineage>
</organism>
<dbReference type="Proteomes" id="UP000739538">
    <property type="component" value="Unassembled WGS sequence"/>
</dbReference>
<evidence type="ECO:0000256" key="1">
    <source>
        <dbReference type="SAM" id="MobiDB-lite"/>
    </source>
</evidence>
<dbReference type="EMBL" id="JAGQHS010000055">
    <property type="protein sequence ID" value="MCA9756489.1"/>
    <property type="molecule type" value="Genomic_DNA"/>
</dbReference>
<dbReference type="Gene3D" id="1.10.510.10">
    <property type="entry name" value="Transferase(Phosphotransferase) domain 1"/>
    <property type="match status" value="1"/>
</dbReference>
<accession>A0A956NC76</accession>
<evidence type="ECO:0000313" key="2">
    <source>
        <dbReference type="EMBL" id="MCA9756489.1"/>
    </source>
</evidence>
<name>A0A956NC76_UNCEI</name>
<evidence type="ECO:0000313" key="3">
    <source>
        <dbReference type="Proteomes" id="UP000739538"/>
    </source>
</evidence>
<reference evidence="2" key="2">
    <citation type="journal article" date="2021" name="Microbiome">
        <title>Successional dynamics and alternative stable states in a saline activated sludge microbial community over 9 years.</title>
        <authorList>
            <person name="Wang Y."/>
            <person name="Ye J."/>
            <person name="Ju F."/>
            <person name="Liu L."/>
            <person name="Boyd J.A."/>
            <person name="Deng Y."/>
            <person name="Parks D.H."/>
            <person name="Jiang X."/>
            <person name="Yin X."/>
            <person name="Woodcroft B.J."/>
            <person name="Tyson G.W."/>
            <person name="Hugenholtz P."/>
            <person name="Polz M.F."/>
            <person name="Zhang T."/>
        </authorList>
    </citation>
    <scope>NUCLEOTIDE SEQUENCE</scope>
    <source>
        <strain evidence="2">HKST-UBA02</strain>
    </source>
</reference>
<keyword evidence="2" id="KW-0808">Transferase</keyword>
<sequence>MEFDPPAELAANCRSVPGGDEWLAAVPELIDRAITRWGLRIEDRDRLAQGTASLVLAVRCADDSPAVLKLGLPHMEAADEIAGLRFWNGNPTVRLLDADEANGVMLLERCVPGTPLSSLPEEEQDEVVVSLLRELWSSADTRDEPDAETETAEMPRLHGSFRPLSEMLAYWSNEVRERSPKHVDSALIGDALSLFEELPRTSPRSVLLATDLHAGNVLRAERRGWLVIDPKPFGGDPAYDMTQHLLNCGTRMAADPLGVVSRVADLAELDTDRVRLWMFARAATTSSASPSLWRGVARALAP</sequence>
<dbReference type="Pfam" id="PF04655">
    <property type="entry name" value="APH_6_hur"/>
    <property type="match status" value="1"/>
</dbReference>
<feature type="region of interest" description="Disordered" evidence="1">
    <location>
        <begin position="139"/>
        <end position="158"/>
    </location>
</feature>
<keyword evidence="2" id="KW-0418">Kinase</keyword>
<dbReference type="GO" id="GO:0019748">
    <property type="term" value="P:secondary metabolic process"/>
    <property type="evidence" value="ECO:0007669"/>
    <property type="project" value="InterPro"/>
</dbReference>